<dbReference type="InterPro" id="IPR013324">
    <property type="entry name" value="RNA_pol_sigma_r3/r4-like"/>
</dbReference>
<evidence type="ECO:0000259" key="7">
    <source>
        <dbReference type="Pfam" id="PF08281"/>
    </source>
</evidence>
<gene>
    <name evidence="8" type="ORF">ACFSJD_20755</name>
</gene>
<dbReference type="InterPro" id="IPR036388">
    <property type="entry name" value="WH-like_DNA-bd_sf"/>
</dbReference>
<evidence type="ECO:0000313" key="9">
    <source>
        <dbReference type="Proteomes" id="UP001597114"/>
    </source>
</evidence>
<dbReference type="Proteomes" id="UP001597114">
    <property type="component" value="Unassembled WGS sequence"/>
</dbReference>
<feature type="region of interest" description="Disordered" evidence="5">
    <location>
        <begin position="1"/>
        <end position="30"/>
    </location>
</feature>
<dbReference type="InterPro" id="IPR013249">
    <property type="entry name" value="RNA_pol_sigma70_r4_t2"/>
</dbReference>
<dbReference type="RefSeq" id="WP_344723579.1">
    <property type="nucleotide sequence ID" value="NZ_BAAAUS010000020.1"/>
</dbReference>
<keyword evidence="9" id="KW-1185">Reference proteome</keyword>
<evidence type="ECO:0000256" key="3">
    <source>
        <dbReference type="ARBA" id="ARBA00023082"/>
    </source>
</evidence>
<keyword evidence="3" id="KW-0731">Sigma factor</keyword>
<keyword evidence="4" id="KW-0804">Transcription</keyword>
<keyword evidence="2" id="KW-0805">Transcription regulation</keyword>
<dbReference type="SUPFAM" id="SSF88659">
    <property type="entry name" value="Sigma3 and sigma4 domains of RNA polymerase sigma factors"/>
    <property type="match status" value="1"/>
</dbReference>
<evidence type="ECO:0000256" key="4">
    <source>
        <dbReference type="ARBA" id="ARBA00023163"/>
    </source>
</evidence>
<evidence type="ECO:0000256" key="2">
    <source>
        <dbReference type="ARBA" id="ARBA00023015"/>
    </source>
</evidence>
<dbReference type="SUPFAM" id="SSF88946">
    <property type="entry name" value="Sigma2 domain of RNA polymerase sigma factors"/>
    <property type="match status" value="1"/>
</dbReference>
<feature type="domain" description="RNA polymerase sigma-70 region 2" evidence="6">
    <location>
        <begin position="49"/>
        <end position="116"/>
    </location>
</feature>
<evidence type="ECO:0000259" key="6">
    <source>
        <dbReference type="Pfam" id="PF04542"/>
    </source>
</evidence>
<proteinExistence type="inferred from homology"/>
<dbReference type="PANTHER" id="PTHR43133:SF62">
    <property type="entry name" value="RNA POLYMERASE SIGMA FACTOR SIGZ"/>
    <property type="match status" value="1"/>
</dbReference>
<organism evidence="8 9">
    <name type="scientific">Pseudonocardia yunnanensis</name>
    <dbReference type="NCBI Taxonomy" id="58107"/>
    <lineage>
        <taxon>Bacteria</taxon>
        <taxon>Bacillati</taxon>
        <taxon>Actinomycetota</taxon>
        <taxon>Actinomycetes</taxon>
        <taxon>Pseudonocardiales</taxon>
        <taxon>Pseudonocardiaceae</taxon>
        <taxon>Pseudonocardia</taxon>
    </lineage>
</organism>
<dbReference type="NCBIfam" id="TIGR02937">
    <property type="entry name" value="sigma70-ECF"/>
    <property type="match status" value="1"/>
</dbReference>
<dbReference type="CDD" id="cd06171">
    <property type="entry name" value="Sigma70_r4"/>
    <property type="match status" value="1"/>
</dbReference>
<dbReference type="Gene3D" id="1.10.10.10">
    <property type="entry name" value="Winged helix-like DNA-binding domain superfamily/Winged helix DNA-binding domain"/>
    <property type="match status" value="1"/>
</dbReference>
<evidence type="ECO:0000256" key="1">
    <source>
        <dbReference type="ARBA" id="ARBA00010641"/>
    </source>
</evidence>
<dbReference type="EMBL" id="JBHUCO010000021">
    <property type="protein sequence ID" value="MFD1519939.1"/>
    <property type="molecule type" value="Genomic_DNA"/>
</dbReference>
<dbReference type="Pfam" id="PF08281">
    <property type="entry name" value="Sigma70_r4_2"/>
    <property type="match status" value="1"/>
</dbReference>
<dbReference type="InterPro" id="IPR007627">
    <property type="entry name" value="RNA_pol_sigma70_r2"/>
</dbReference>
<comment type="similarity">
    <text evidence="1">Belongs to the sigma-70 factor family. ECF subfamily.</text>
</comment>
<dbReference type="InterPro" id="IPR014284">
    <property type="entry name" value="RNA_pol_sigma-70_dom"/>
</dbReference>
<accession>A0ABW4F0P2</accession>
<dbReference type="InterPro" id="IPR039425">
    <property type="entry name" value="RNA_pol_sigma-70-like"/>
</dbReference>
<reference evidence="9" key="1">
    <citation type="journal article" date="2019" name="Int. J. Syst. Evol. Microbiol.">
        <title>The Global Catalogue of Microorganisms (GCM) 10K type strain sequencing project: providing services to taxonomists for standard genome sequencing and annotation.</title>
        <authorList>
            <consortium name="The Broad Institute Genomics Platform"/>
            <consortium name="The Broad Institute Genome Sequencing Center for Infectious Disease"/>
            <person name="Wu L."/>
            <person name="Ma J."/>
        </authorList>
    </citation>
    <scope>NUCLEOTIDE SEQUENCE [LARGE SCALE GENOMIC DNA]</scope>
    <source>
        <strain evidence="9">CCM 7043</strain>
    </source>
</reference>
<evidence type="ECO:0000256" key="5">
    <source>
        <dbReference type="SAM" id="MobiDB-lite"/>
    </source>
</evidence>
<dbReference type="PANTHER" id="PTHR43133">
    <property type="entry name" value="RNA POLYMERASE ECF-TYPE SIGMA FACTO"/>
    <property type="match status" value="1"/>
</dbReference>
<dbReference type="Gene3D" id="1.10.1740.10">
    <property type="match status" value="1"/>
</dbReference>
<sequence length="224" mass="24196">MAHVADNPDASDQRARGGAAAPGMRGRDQSDEQFVQSVLTGVESAFAALYDRHCRGAYSLARRICVDEGLAEKVVQEVFLAFWQEPRRFDSGRGSFGPWILTLVHHKSVDAVRREATIRHRSEPIGDHGQQQVVIPAPSAGHGAPRAGRPGQVRNALGALPADQRRALALTYYGGYTQREVAAMTGVPLSTVQSRMFSGVQRLRHVLGRVLGDASAGIPRGGPR</sequence>
<comment type="caution">
    <text evidence="8">The sequence shown here is derived from an EMBL/GenBank/DDBJ whole genome shotgun (WGS) entry which is preliminary data.</text>
</comment>
<feature type="domain" description="RNA polymerase sigma factor 70 region 4 type 2" evidence="7">
    <location>
        <begin position="152"/>
        <end position="203"/>
    </location>
</feature>
<protein>
    <submittedName>
        <fullName evidence="8">RNA polymerase sigma factor</fullName>
    </submittedName>
</protein>
<dbReference type="Pfam" id="PF04542">
    <property type="entry name" value="Sigma70_r2"/>
    <property type="match status" value="1"/>
</dbReference>
<dbReference type="InterPro" id="IPR013325">
    <property type="entry name" value="RNA_pol_sigma_r2"/>
</dbReference>
<evidence type="ECO:0000313" key="8">
    <source>
        <dbReference type="EMBL" id="MFD1519939.1"/>
    </source>
</evidence>
<name>A0ABW4F0P2_9PSEU</name>